<gene>
    <name evidence="7" type="ORF">Cadr_000019780</name>
</gene>
<organism evidence="7 8">
    <name type="scientific">Camelus dromedarius</name>
    <name type="common">Dromedary</name>
    <name type="synonym">Arabian camel</name>
    <dbReference type="NCBI Taxonomy" id="9838"/>
    <lineage>
        <taxon>Eukaryota</taxon>
        <taxon>Metazoa</taxon>
        <taxon>Chordata</taxon>
        <taxon>Craniata</taxon>
        <taxon>Vertebrata</taxon>
        <taxon>Euteleostomi</taxon>
        <taxon>Mammalia</taxon>
        <taxon>Eutheria</taxon>
        <taxon>Laurasiatheria</taxon>
        <taxon>Artiodactyla</taxon>
        <taxon>Tylopoda</taxon>
        <taxon>Camelidae</taxon>
        <taxon>Camelus</taxon>
    </lineage>
</organism>
<dbReference type="InterPro" id="IPR013783">
    <property type="entry name" value="Ig-like_fold"/>
</dbReference>
<keyword evidence="2 4" id="KW-0812">Transmembrane</keyword>
<protein>
    <submittedName>
        <fullName evidence="7">CMRF35-like molecule 8</fullName>
    </submittedName>
</protein>
<dbReference type="PANTHER" id="PTHR11860:SF87">
    <property type="entry name" value="CMRF35-LIKE MOLECULE 8"/>
    <property type="match status" value="1"/>
</dbReference>
<evidence type="ECO:0000256" key="4">
    <source>
        <dbReference type="SAM" id="Phobius"/>
    </source>
</evidence>
<evidence type="ECO:0000256" key="2">
    <source>
        <dbReference type="ARBA" id="ARBA00022692"/>
    </source>
</evidence>
<feature type="domain" description="Immunoglobulin" evidence="6">
    <location>
        <begin position="36"/>
        <end position="136"/>
    </location>
</feature>
<dbReference type="Pfam" id="PF07686">
    <property type="entry name" value="V-set"/>
    <property type="match status" value="1"/>
</dbReference>
<dbReference type="Gene3D" id="2.60.40.10">
    <property type="entry name" value="Immunoglobulins"/>
    <property type="match status" value="1"/>
</dbReference>
<dbReference type="InterPro" id="IPR050671">
    <property type="entry name" value="CD300_family_receptors"/>
</dbReference>
<keyword evidence="5" id="KW-0732">Signal</keyword>
<feature type="transmembrane region" description="Helical" evidence="4">
    <location>
        <begin position="175"/>
        <end position="206"/>
    </location>
</feature>
<accession>A0A5N4D2X6</accession>
<dbReference type="Proteomes" id="UP000299084">
    <property type="component" value="Unassembled WGS sequence"/>
</dbReference>
<dbReference type="PANTHER" id="PTHR11860">
    <property type="entry name" value="POLYMERIC-IMMUNOGLOBULIN RECEPTOR"/>
    <property type="match status" value="1"/>
</dbReference>
<dbReference type="GO" id="GO:0005886">
    <property type="term" value="C:plasma membrane"/>
    <property type="evidence" value="ECO:0007669"/>
    <property type="project" value="TreeGrafter"/>
</dbReference>
<dbReference type="InterPro" id="IPR003599">
    <property type="entry name" value="Ig_sub"/>
</dbReference>
<dbReference type="InterPro" id="IPR036179">
    <property type="entry name" value="Ig-like_dom_sf"/>
</dbReference>
<keyword evidence="3 4" id="KW-0472">Membrane</keyword>
<comment type="subcellular location">
    <subcellularLocation>
        <location evidence="1">Membrane</location>
    </subcellularLocation>
</comment>
<dbReference type="AlphaFoldDB" id="A0A5N4D2X6"/>
<comment type="caution">
    <text evidence="7">The sequence shown here is derived from an EMBL/GenBank/DDBJ whole genome shotgun (WGS) entry which is preliminary data.</text>
</comment>
<reference evidence="7 8" key="1">
    <citation type="journal article" date="2019" name="Mol. Ecol. Resour.">
        <title>Improving Illumina assemblies with Hi-C and long reads: an example with the North African dromedary.</title>
        <authorList>
            <person name="Elbers J.P."/>
            <person name="Rogers M.F."/>
            <person name="Perelman P.L."/>
            <person name="Proskuryakova A.A."/>
            <person name="Serdyukova N.A."/>
            <person name="Johnson W.E."/>
            <person name="Horin P."/>
            <person name="Corander J."/>
            <person name="Murphy D."/>
            <person name="Burger P.A."/>
        </authorList>
    </citation>
    <scope>NUCLEOTIDE SEQUENCE [LARGE SCALE GENOMIC DNA]</scope>
    <source>
        <strain evidence="7">Drom800</strain>
        <tissue evidence="7">Blood</tissue>
    </source>
</reference>
<dbReference type="SMART" id="SM00409">
    <property type="entry name" value="IG"/>
    <property type="match status" value="1"/>
</dbReference>
<dbReference type="EMBL" id="JWIN03000016">
    <property type="protein sequence ID" value="KAB1265478.1"/>
    <property type="molecule type" value="Genomic_DNA"/>
</dbReference>
<dbReference type="SUPFAM" id="SSF48726">
    <property type="entry name" value="Immunoglobulin"/>
    <property type="match status" value="1"/>
</dbReference>
<dbReference type="GO" id="GO:0004888">
    <property type="term" value="F:transmembrane signaling receptor activity"/>
    <property type="evidence" value="ECO:0007669"/>
    <property type="project" value="TreeGrafter"/>
</dbReference>
<feature type="chain" id="PRO_5024418533" evidence="5">
    <location>
        <begin position="29"/>
        <end position="218"/>
    </location>
</feature>
<name>A0A5N4D2X6_CAMDR</name>
<evidence type="ECO:0000259" key="6">
    <source>
        <dbReference type="SMART" id="SM00409"/>
    </source>
</evidence>
<evidence type="ECO:0000256" key="1">
    <source>
        <dbReference type="ARBA" id="ARBA00004370"/>
    </source>
</evidence>
<sequence>MSQQGQKMYLSGAFLLLCLPGCVDLCFSGCFTLSISRILKGTVGETLVMKCQYGAGEEGHRKFWCRGPDWRDCIRVIETAHLVGQEVRRGRVTLRDSPTEHIFLVIIEDLEEGDADTYWCGVDRSVPWASVAVTVFPGSLEEGSVTVAMRTTETSASTGALALTSHVSSPGLPPWPFLLSASFLFLVLLKAVLFLSFSYAAIWLAWLQRPLEGHVHAP</sequence>
<evidence type="ECO:0000313" key="7">
    <source>
        <dbReference type="EMBL" id="KAB1265478.1"/>
    </source>
</evidence>
<evidence type="ECO:0000256" key="5">
    <source>
        <dbReference type="SAM" id="SignalP"/>
    </source>
</evidence>
<proteinExistence type="predicted"/>
<evidence type="ECO:0000313" key="8">
    <source>
        <dbReference type="Proteomes" id="UP000299084"/>
    </source>
</evidence>
<keyword evidence="4" id="KW-1133">Transmembrane helix</keyword>
<dbReference type="InterPro" id="IPR013106">
    <property type="entry name" value="Ig_V-set"/>
</dbReference>
<feature type="signal peptide" evidence="5">
    <location>
        <begin position="1"/>
        <end position="28"/>
    </location>
</feature>
<evidence type="ECO:0000256" key="3">
    <source>
        <dbReference type="ARBA" id="ARBA00023136"/>
    </source>
</evidence>
<keyword evidence="8" id="KW-1185">Reference proteome</keyword>